<dbReference type="Pfam" id="PF10186">
    <property type="entry name" value="ATG14"/>
    <property type="match status" value="1"/>
</dbReference>
<feature type="region of interest" description="Disordered" evidence="4">
    <location>
        <begin position="325"/>
        <end position="345"/>
    </location>
</feature>
<dbReference type="PANTHER" id="PTHR15157:SF5">
    <property type="entry name" value="UV RADIATION RESISTANCE-ASSOCIATED GENE PROTEIN"/>
    <property type="match status" value="1"/>
</dbReference>
<feature type="region of interest" description="Disordered" evidence="4">
    <location>
        <begin position="410"/>
        <end position="431"/>
    </location>
</feature>
<evidence type="ECO:0000256" key="2">
    <source>
        <dbReference type="ARBA" id="ARBA00013807"/>
    </source>
</evidence>
<evidence type="ECO:0000256" key="4">
    <source>
        <dbReference type="SAM" id="MobiDB-lite"/>
    </source>
</evidence>
<sequence length="431" mass="47767">MPSEPPRCSCCRLRQSPLYCASCLQQGINLHNAALKNIQAQIDILTPRVASLVSDVPKQPGTARNLNRWRHLRSEVAERKGRCDQLRITIQIRERDIAQSKIRQAADDSARRRSNLRALRFGPSAEVELRSAIEKCQSQQNTTAYHIVNARRVLVQEAIAVFGLTKNTMGEWTIAGIVLPGPDAFRLYSSTHINAALLHVIHLLALVTSYLSITLPFVPTPPAPFESKHIGRPFMKPNTPFIGTTKWRDKNVLWMSSTASVASKLKPRKSLSASRVLAQPNISAVIVKSMRKHRQFLTAFALLAFSVSYLAWSQGVQGIGIREGEEYRDDSDEENPRPVSRAQATNPDAVLISATSVIELMQCLATSPDLGRTTHEPGTDRVLRHLGFGLDVAQVVQNVLDTEENRWGTRASAESAEELSEGWDLLDADGT</sequence>
<proteinExistence type="inferred from homology"/>
<feature type="compositionally biased region" description="Acidic residues" evidence="4">
    <location>
        <begin position="415"/>
        <end position="431"/>
    </location>
</feature>
<dbReference type="InterPro" id="IPR018791">
    <property type="entry name" value="UV_resistance/autophagy_Atg14"/>
</dbReference>
<dbReference type="GO" id="GO:0000323">
    <property type="term" value="C:lytic vacuole"/>
    <property type="evidence" value="ECO:0007669"/>
    <property type="project" value="TreeGrafter"/>
</dbReference>
<dbReference type="OrthoDB" id="16772at2759"/>
<dbReference type="GO" id="GO:0000149">
    <property type="term" value="F:SNARE binding"/>
    <property type="evidence" value="ECO:0007669"/>
    <property type="project" value="TreeGrafter"/>
</dbReference>
<dbReference type="VEuPathDB" id="FungiDB:I303_02488"/>
<dbReference type="AlphaFoldDB" id="A0A1A6A8U6"/>
<dbReference type="GO" id="GO:0032991">
    <property type="term" value="C:protein-containing complex"/>
    <property type="evidence" value="ECO:0007669"/>
    <property type="project" value="UniProtKB-ARBA"/>
</dbReference>
<accession>A0A1A6A8U6</accession>
<organism evidence="5">
    <name type="scientific">Kwoniella dejecticola CBS 10117</name>
    <dbReference type="NCBI Taxonomy" id="1296121"/>
    <lineage>
        <taxon>Eukaryota</taxon>
        <taxon>Fungi</taxon>
        <taxon>Dikarya</taxon>
        <taxon>Basidiomycota</taxon>
        <taxon>Agaricomycotina</taxon>
        <taxon>Tremellomycetes</taxon>
        <taxon>Tremellales</taxon>
        <taxon>Cryptococcaceae</taxon>
        <taxon>Kwoniella</taxon>
    </lineage>
</organism>
<evidence type="ECO:0000256" key="3">
    <source>
        <dbReference type="ARBA" id="ARBA00023054"/>
    </source>
</evidence>
<keyword evidence="3" id="KW-0175">Coiled coil</keyword>
<evidence type="ECO:0000313" key="5">
    <source>
        <dbReference type="EMBL" id="OBR86481.1"/>
    </source>
</evidence>
<dbReference type="EMBL" id="KI894029">
    <property type="protein sequence ID" value="OBR86481.1"/>
    <property type="molecule type" value="Genomic_DNA"/>
</dbReference>
<dbReference type="PANTHER" id="PTHR15157">
    <property type="entry name" value="UV RADIATION RESISTANCE-ASSOCIATED GENE PROTEIN"/>
    <property type="match status" value="1"/>
</dbReference>
<protein>
    <recommendedName>
        <fullName evidence="2">Autophagy-related protein 14</fullName>
    </recommendedName>
</protein>
<reference evidence="5" key="1">
    <citation type="submission" date="2013-07" db="EMBL/GenBank/DDBJ databases">
        <title>The Genome Sequence of Cryptococcus dejecticola CBS10117.</title>
        <authorList>
            <consortium name="The Broad Institute Genome Sequencing Platform"/>
            <person name="Cuomo C."/>
            <person name="Litvintseva A."/>
            <person name="Chen Y."/>
            <person name="Heitman J."/>
            <person name="Sun S."/>
            <person name="Springer D."/>
            <person name="Dromer F."/>
            <person name="Young S.K."/>
            <person name="Zeng Q."/>
            <person name="Gargeya S."/>
            <person name="Fitzgerald M."/>
            <person name="Abouelleil A."/>
            <person name="Alvarado L."/>
            <person name="Berlin A.M."/>
            <person name="Chapman S.B."/>
            <person name="Dewar J."/>
            <person name="Goldberg J."/>
            <person name="Griggs A."/>
            <person name="Gujja S."/>
            <person name="Hansen M."/>
            <person name="Howarth C."/>
            <person name="Imamovic A."/>
            <person name="Larimer J."/>
            <person name="McCowan C."/>
            <person name="Murphy C."/>
            <person name="Pearson M."/>
            <person name="Priest M."/>
            <person name="Roberts A."/>
            <person name="Saif S."/>
            <person name="Shea T."/>
            <person name="Sykes S."/>
            <person name="Wortman J."/>
            <person name="Nusbaum C."/>
            <person name="Birren B."/>
        </authorList>
    </citation>
    <scope>NUCLEOTIDE SEQUENCE [LARGE SCALE GENOMIC DNA]</scope>
    <source>
        <strain evidence="5">CBS 10117</strain>
    </source>
</reference>
<comment type="similarity">
    <text evidence="1">Belongs to the ATG14 family.</text>
</comment>
<evidence type="ECO:0000256" key="1">
    <source>
        <dbReference type="ARBA" id="ARBA00009574"/>
    </source>
</evidence>
<dbReference type="GO" id="GO:0005768">
    <property type="term" value="C:endosome"/>
    <property type="evidence" value="ECO:0007669"/>
    <property type="project" value="TreeGrafter"/>
</dbReference>
<gene>
    <name evidence="5" type="ORF">I303_02488</name>
</gene>
<dbReference type="GO" id="GO:0035493">
    <property type="term" value="P:SNARE complex assembly"/>
    <property type="evidence" value="ECO:0007669"/>
    <property type="project" value="TreeGrafter"/>
</dbReference>
<name>A0A1A6A8U6_9TREE</name>